<dbReference type="GO" id="GO:0051082">
    <property type="term" value="F:unfolded protein binding"/>
    <property type="evidence" value="ECO:0007669"/>
    <property type="project" value="InterPro"/>
</dbReference>
<dbReference type="GO" id="GO:0005737">
    <property type="term" value="C:cytoplasm"/>
    <property type="evidence" value="ECO:0007669"/>
    <property type="project" value="UniProtKB-SubCell"/>
</dbReference>
<dbReference type="PRINTS" id="PR01594">
    <property type="entry name" value="SECBCHAPRONE"/>
</dbReference>
<organism evidence="6 7">
    <name type="scientific">Marinomonas ushuaiensis DSM 15871</name>
    <dbReference type="NCBI Taxonomy" id="1122207"/>
    <lineage>
        <taxon>Bacteria</taxon>
        <taxon>Pseudomonadati</taxon>
        <taxon>Pseudomonadota</taxon>
        <taxon>Gammaproteobacteria</taxon>
        <taxon>Oceanospirillales</taxon>
        <taxon>Oceanospirillaceae</taxon>
        <taxon>Marinomonas</taxon>
    </lineage>
</organism>
<evidence type="ECO:0000256" key="1">
    <source>
        <dbReference type="ARBA" id="ARBA00009990"/>
    </source>
</evidence>
<evidence type="ECO:0000313" key="6">
    <source>
        <dbReference type="EMBL" id="ETX12503.1"/>
    </source>
</evidence>
<dbReference type="PANTHER" id="PTHR36918:SF1">
    <property type="entry name" value="PROTEIN-EXPORT PROTEIN SECB"/>
    <property type="match status" value="1"/>
</dbReference>
<keyword evidence="7" id="KW-1185">Reference proteome</keyword>
<evidence type="ECO:0000256" key="5">
    <source>
        <dbReference type="HAMAP-Rule" id="MF_00821"/>
    </source>
</evidence>
<keyword evidence="4 5" id="KW-0811">Translocation</keyword>
<evidence type="ECO:0000256" key="4">
    <source>
        <dbReference type="ARBA" id="ARBA00023010"/>
    </source>
</evidence>
<proteinExistence type="inferred from homology"/>
<dbReference type="AlphaFoldDB" id="X7EBL9"/>
<keyword evidence="5" id="KW-0143">Chaperone</keyword>
<comment type="caution">
    <text evidence="6">The sequence shown here is derived from an EMBL/GenBank/DDBJ whole genome shotgun (WGS) entry which is preliminary data.</text>
</comment>
<dbReference type="RefSeq" id="WP_036158637.1">
    <property type="nucleotide sequence ID" value="NZ_JAMB01000001.1"/>
</dbReference>
<protein>
    <recommendedName>
        <fullName evidence="5">Protein-export protein SecB</fullName>
    </recommendedName>
</protein>
<keyword evidence="2 5" id="KW-0813">Transport</keyword>
<dbReference type="EMBL" id="JAMB01000001">
    <property type="protein sequence ID" value="ETX12503.1"/>
    <property type="molecule type" value="Genomic_DNA"/>
</dbReference>
<dbReference type="InterPro" id="IPR035958">
    <property type="entry name" value="SecB-like_sf"/>
</dbReference>
<comment type="function">
    <text evidence="5">One of the proteins required for the normal export of preproteins out of the cell cytoplasm. It is a molecular chaperone that binds to a subset of precursor proteins, maintaining them in a translocation-competent state. It also specifically binds to its receptor SecA.</text>
</comment>
<comment type="similarity">
    <text evidence="1 5">Belongs to the SecB family.</text>
</comment>
<sequence>MSDTTEVNSAAETQEAQAPQLSLQRIFLKDISFESPRSPMIFQEEWKPEVGLELNTKSRQVGENVYEIVLEITVTVKNNGETGFLVQVQQGGLFVISGLDDQQLHHALGAFCPATIFPYARENIDAVVTKGSFAPLMLAPINFDALYVESLQKQQAAAETTQ</sequence>
<dbReference type="SUPFAM" id="SSF54611">
    <property type="entry name" value="SecB-like"/>
    <property type="match status" value="1"/>
</dbReference>
<evidence type="ECO:0000256" key="2">
    <source>
        <dbReference type="ARBA" id="ARBA00022448"/>
    </source>
</evidence>
<dbReference type="OrthoDB" id="9795145at2"/>
<dbReference type="eggNOG" id="COG1952">
    <property type="taxonomic scope" value="Bacteria"/>
</dbReference>
<dbReference type="PATRIC" id="fig|1122207.3.peg.539"/>
<dbReference type="InterPro" id="IPR003708">
    <property type="entry name" value="SecB"/>
</dbReference>
<evidence type="ECO:0000313" key="7">
    <source>
        <dbReference type="Proteomes" id="UP000054058"/>
    </source>
</evidence>
<evidence type="ECO:0000256" key="3">
    <source>
        <dbReference type="ARBA" id="ARBA00022927"/>
    </source>
</evidence>
<dbReference type="GO" id="GO:0006457">
    <property type="term" value="P:protein folding"/>
    <property type="evidence" value="ECO:0007669"/>
    <property type="project" value="UniProtKB-UniRule"/>
</dbReference>
<keyword evidence="3 5" id="KW-0653">Protein transport</keyword>
<dbReference type="HAMAP" id="MF_00821">
    <property type="entry name" value="SecB"/>
    <property type="match status" value="1"/>
</dbReference>
<dbReference type="Proteomes" id="UP000054058">
    <property type="component" value="Unassembled WGS sequence"/>
</dbReference>
<dbReference type="NCBIfam" id="TIGR00809">
    <property type="entry name" value="secB"/>
    <property type="match status" value="1"/>
</dbReference>
<dbReference type="PANTHER" id="PTHR36918">
    <property type="match status" value="1"/>
</dbReference>
<dbReference type="STRING" id="1122207.MUS1_02630"/>
<comment type="subcellular location">
    <subcellularLocation>
        <location evidence="5">Cytoplasm</location>
    </subcellularLocation>
</comment>
<name>X7EBL9_9GAMM</name>
<dbReference type="GO" id="GO:0015031">
    <property type="term" value="P:protein transport"/>
    <property type="evidence" value="ECO:0007669"/>
    <property type="project" value="UniProtKB-UniRule"/>
</dbReference>
<dbReference type="Gene3D" id="3.10.420.10">
    <property type="entry name" value="SecB-like"/>
    <property type="match status" value="1"/>
</dbReference>
<reference evidence="6 7" key="1">
    <citation type="submission" date="2014-01" db="EMBL/GenBank/DDBJ databases">
        <title>Marinomonas ushuaiensis DSM 15871 Genome Sequencing.</title>
        <authorList>
            <person name="Lai Q."/>
            <person name="Shao Z.S."/>
        </authorList>
    </citation>
    <scope>NUCLEOTIDE SEQUENCE [LARGE SCALE GENOMIC DNA]</scope>
    <source>
        <strain evidence="6 7">DSM 15871</strain>
    </source>
</reference>
<accession>X7EBL9</accession>
<dbReference type="Pfam" id="PF02556">
    <property type="entry name" value="SecB"/>
    <property type="match status" value="1"/>
</dbReference>
<gene>
    <name evidence="5" type="primary">secB</name>
    <name evidence="6" type="ORF">MUS1_02630</name>
</gene>
<dbReference type="GO" id="GO:0051262">
    <property type="term" value="P:protein tetramerization"/>
    <property type="evidence" value="ECO:0007669"/>
    <property type="project" value="InterPro"/>
</dbReference>
<dbReference type="NCBIfam" id="NF004393">
    <property type="entry name" value="PRK05751.1-4"/>
    <property type="match status" value="1"/>
</dbReference>
<comment type="subunit">
    <text evidence="5">Homotetramer, a dimer of dimers. One homotetramer interacts with 1 SecA dimer.</text>
</comment>
<keyword evidence="5" id="KW-0963">Cytoplasm</keyword>